<proteinExistence type="predicted"/>
<evidence type="ECO:0000313" key="2">
    <source>
        <dbReference type="Proteomes" id="UP000789702"/>
    </source>
</evidence>
<organism evidence="1 2">
    <name type="scientific">Dentiscutata heterogama</name>
    <dbReference type="NCBI Taxonomy" id="1316150"/>
    <lineage>
        <taxon>Eukaryota</taxon>
        <taxon>Fungi</taxon>
        <taxon>Fungi incertae sedis</taxon>
        <taxon>Mucoromycota</taxon>
        <taxon>Glomeromycotina</taxon>
        <taxon>Glomeromycetes</taxon>
        <taxon>Diversisporales</taxon>
        <taxon>Gigasporaceae</taxon>
        <taxon>Dentiscutata</taxon>
    </lineage>
</organism>
<name>A0ACA9MDE5_9GLOM</name>
<keyword evidence="2" id="KW-1185">Reference proteome</keyword>
<reference evidence="1" key="1">
    <citation type="submission" date="2021-06" db="EMBL/GenBank/DDBJ databases">
        <authorList>
            <person name="Kallberg Y."/>
            <person name="Tangrot J."/>
            <person name="Rosling A."/>
        </authorList>
    </citation>
    <scope>NUCLEOTIDE SEQUENCE</scope>
    <source>
        <strain evidence="1">IL203A</strain>
    </source>
</reference>
<evidence type="ECO:0000313" key="1">
    <source>
        <dbReference type="EMBL" id="CAG8576176.1"/>
    </source>
</evidence>
<protein>
    <submittedName>
        <fullName evidence="1">3657_t:CDS:1</fullName>
    </submittedName>
</protein>
<comment type="caution">
    <text evidence="1">The sequence shown here is derived from an EMBL/GenBank/DDBJ whole genome shotgun (WGS) entry which is preliminary data.</text>
</comment>
<accession>A0ACA9MDE5</accession>
<dbReference type="EMBL" id="CAJVPU010007722">
    <property type="protein sequence ID" value="CAG8576176.1"/>
    <property type="molecule type" value="Genomic_DNA"/>
</dbReference>
<feature type="non-terminal residue" evidence="1">
    <location>
        <position position="448"/>
    </location>
</feature>
<dbReference type="Proteomes" id="UP000789702">
    <property type="component" value="Unassembled WGS sequence"/>
</dbReference>
<sequence>MIKSKRQQKLEQKQLQSRLTKSSSFATKTPFRDAERNFKSRLPPPDFSRVIDFYNLENCIDEIKNKVIEIELAVDLGEECENLFGKCKDGGYIERKKAYLFKDLPGFIFIRNPFTPDAQKHVIKRCLKDFAKHPNISNLDTHYILPKQGIWELYEKVYNNILDENDKECFIPLKATSTNENSDMRYTNDDEESPKSTKLTTVNKEKPDPPPSPTVSILPLSQLIHKLRWITLGYQYHWSTKTYHFDRRFQFPQDINDLTTAVVKAIDGLGFPDGSFIHKYDVAKWKPEAGVVNYYQLKDNLMAHVDRSEINMDAPLISFSFGHSCIFLIGGPTRDTVPLALYLRSGDISIMCGPSRGCFHGVPRILEGTLPTYLAPNNVEDPEWDIYGDFMSTTRINVNVRQVIYNNSEDYDNGINKFACIQLHCPTKEFVIIIVLATETAFLANSNP</sequence>
<gene>
    <name evidence="1" type="ORF">DHETER_LOCUS6275</name>
</gene>